<dbReference type="FunFam" id="1.20.58.60:FF:000011">
    <property type="entry name" value="Spectrin beta chain"/>
    <property type="match status" value="1"/>
</dbReference>
<dbReference type="EMBL" id="CAKKLH010000212">
    <property type="protein sequence ID" value="CAH0105993.1"/>
    <property type="molecule type" value="Genomic_DNA"/>
</dbReference>
<dbReference type="FunFam" id="1.20.58.60:FF:000191">
    <property type="entry name" value="Spectrin, beta, non-erythrocytic 5"/>
    <property type="match status" value="1"/>
</dbReference>
<comment type="subcellular location">
    <subcellularLocation>
        <location evidence="1">Cytoplasm</location>
        <location evidence="1">Cytoskeleton</location>
    </subcellularLocation>
</comment>
<dbReference type="Pfam" id="PF15410">
    <property type="entry name" value="PH_9"/>
    <property type="match status" value="1"/>
</dbReference>
<keyword evidence="3 12" id="KW-0728">SH3 domain</keyword>
<keyword evidence="7" id="KW-0344">Guanine-nucleotide releasing factor</keyword>
<dbReference type="InterPro" id="IPR001849">
    <property type="entry name" value="PH_domain"/>
</dbReference>
<evidence type="ECO:0000256" key="10">
    <source>
        <dbReference type="ARBA" id="ARBA00023203"/>
    </source>
</evidence>
<dbReference type="FunFam" id="1.20.58.60:FF:000019">
    <property type="entry name" value="Spectrin beta chain"/>
    <property type="match status" value="1"/>
</dbReference>
<feature type="compositionally biased region" description="Basic and acidic residues" evidence="14">
    <location>
        <begin position="4194"/>
        <end position="4206"/>
    </location>
</feature>
<evidence type="ECO:0000256" key="14">
    <source>
        <dbReference type="SAM" id="MobiDB-lite"/>
    </source>
</evidence>
<dbReference type="Pfam" id="PF14604">
    <property type="entry name" value="SH3_9"/>
    <property type="match status" value="1"/>
</dbReference>
<dbReference type="FunFam" id="1.20.58.60:FF:000152">
    <property type="entry name" value="Spectrin, beta, non-erythrocytic 5"/>
    <property type="match status" value="1"/>
</dbReference>
<dbReference type="CDD" id="cd21193">
    <property type="entry name" value="CH_beta_spectrin_rpt1"/>
    <property type="match status" value="1"/>
</dbReference>
<comment type="caution">
    <text evidence="18">The sequence shown here is derived from an EMBL/GenBank/DDBJ whole genome shotgun (WGS) entry which is preliminary data.</text>
</comment>
<evidence type="ECO:0000256" key="6">
    <source>
        <dbReference type="ARBA" id="ARBA00022553"/>
    </source>
</evidence>
<dbReference type="GO" id="GO:0048790">
    <property type="term" value="P:maintenance of presynaptic active zone structure"/>
    <property type="evidence" value="ECO:0007669"/>
    <property type="project" value="UniProtKB-ARBA"/>
</dbReference>
<dbReference type="GO" id="GO:0045170">
    <property type="term" value="C:spectrosome"/>
    <property type="evidence" value="ECO:0007669"/>
    <property type="project" value="UniProtKB-ARBA"/>
</dbReference>
<feature type="compositionally biased region" description="Basic and acidic residues" evidence="14">
    <location>
        <begin position="3962"/>
        <end position="3972"/>
    </location>
</feature>
<dbReference type="PROSITE" id="PS00019">
    <property type="entry name" value="ACTININ_1"/>
    <property type="match status" value="1"/>
</dbReference>
<keyword evidence="10" id="KW-0009">Actin-binding</keyword>
<keyword evidence="11" id="KW-0206">Cytoskeleton</keyword>
<keyword evidence="9" id="KW-0677">Repeat</keyword>
<dbReference type="InterPro" id="IPR002017">
    <property type="entry name" value="Spectrin_repeat"/>
</dbReference>
<gene>
    <name evidence="18" type="ORF">DGAL_LOCUS9141</name>
</gene>
<feature type="coiled-coil region" evidence="13">
    <location>
        <begin position="1523"/>
        <end position="1583"/>
    </location>
</feature>
<reference evidence="18" key="1">
    <citation type="submission" date="2021-11" db="EMBL/GenBank/DDBJ databases">
        <authorList>
            <person name="Schell T."/>
        </authorList>
    </citation>
    <scope>NUCLEOTIDE SEQUENCE</scope>
    <source>
        <strain evidence="18">M5</strain>
    </source>
</reference>
<dbReference type="FunFam" id="1.20.58.60:FF:000007">
    <property type="entry name" value="Spectrin alpha chain non-erythrocytic 1"/>
    <property type="match status" value="3"/>
</dbReference>
<keyword evidence="4" id="KW-0117">Actin capping</keyword>
<evidence type="ECO:0000256" key="13">
    <source>
        <dbReference type="SAM" id="Coils"/>
    </source>
</evidence>
<dbReference type="FunFam" id="1.20.58.60:FF:000017">
    <property type="entry name" value="Spectrin alpha chain, non-erythrocytic 1"/>
    <property type="match status" value="1"/>
</dbReference>
<sequence>MTMSQREDVLKFEQGRIKVLQEERLHIQKKTFTKWMNSFLTKARMEVEDLFVDLADGKKLLKLLEIISGEKLAKPNNGKMRVHKIENVNKSLAFLHTKVRLESIGAEDIVDGNPRLILGLMWTIILRFQIQEIEIEVDEENESSEKKSAKDALLLWCQRKTGGYQYVNIQDFSGSWRNGMGFNALIHSHRPDIIDYSRLDPNDHVGNLQYAFDVAERELGIAPLLDAEDVDVSRPDEKSVITYVASYYHTFARMTKEQKGGRRIANIVGQMMEADRLKENYCQLSSNLLEWIQHKLVQLDDRQFPNMIEGIQGQLLDFKQYRTVEKPPKYKERSEIEALFFATNTQLATLRQPSFIPPEGVSLYALQKAWDALEKAEHRREVALRNELLRLERLEQLAYKFERKVCNEERMIYSATSRWFRLHGLLRDGYLKEMIQVLSDPRYGSNLTQVEATVKKHEAICADILSRKERFHHLTSMAAELEKENYRVKDQINKREREILTRWDELLVLLERHRLALQSASQLMSVMRDLDTVASTIRDLEENFKSEDVGRHLLAAEDLTQQHHVFESQIAALGDNIQRLNRQTQQILQGADTVAVQREGPTLKIKIDDLNKDYDRVKKQAKARRGRLEDAKALFQLWEDHEEEEAWLVEKKRICQTGIVAKDLRALISLQQKHKALEDELKARWNKAEKLCEAGRELMAAGHPQSNEIAAYIDSLQKHWKELRVLAEQRKSRLEEAAEAYQFYADANETESWLREKMPLVRSTDCGEDGPGAQALLARHKDLEGQIRAYEGDIQSLNSQADRLVASGVTSLAIGGNTANTKQQGIENGRGEPDGEWGEEIRMIPEEYSEEESCERTEYRTVTEERLVPQVKAIYAFEGQGMTMTKGEVFFLLNKTNDDWWHVRKGSGKDGFVPANYVKEIEGKRIPVQVRQPFTVKDVRRIKKTRMAKKTVPIRKPKPPPKAVATEVESVSQRKKNINESYDEVVRLAKKRHTDLENAILLFAFNGECDDFDKWLQEKAKQLNADNRGDTVDAAKRKFEQIVTDLSASRSRLDGIDRRAEELLAVKAAAPANIRARVKSIHDRSDSINKLRQAKERSLQGANSVELFHRTCDEATEWMEEKITKLDTEELGRDLQTVQALQRRHQNLERELAPLEERVNRINHLSASVTASYPEEKRAVQTRQKEVQELWEQVKSKAVDRRSRLEQAVGQQLFLKEAKSLLTWVADVKEKLNAGEAARDVATAELFLKNHQDLCDDIRAHQDDFDSLAGLASKLPKNKEVREKAQQLDEERRALQRGWQQKDDFLRQTFDLQIFNKEADQIDAASSSHEAFLEFFDLGSSLDDVEALQKRHEDFENSLAAQDERLKMFSEAADKLITAKHYDSKNINERRNNVVKRRDNVKNVSSKRKDALGASHTFQEFVASIDDLRSWMAEKSRTVQDESYRDLTNLERKLQKHEAFELELRANEGQLRSINKTGQSMSSKNHYRKQDIDQMLDAMNDQWDALVAASLDKGRKLRQATNQVAHNKTLEDAKSKLDELNSEINQSDVGNDLRSCRERLKKQQMLENDVASLDQKINNLVQDGEEMAQDGHFDAESILSQGQSYKKRLEKFKDPLKQRRDKLEESLRFHTFNFEVDNELQWIKEREPAARSETLGQDLHTAQSLDKKHKKLEGELTGHQPAIDHTLDAGEKLEKEDHPKQDEIEKKCQELRLSWDKLRELVIQRRKKLDLSLKAQQFFFESSEVESWMAEKTELLNSLDVGKDEDAAIKLLTKHKALELELDTYSGLINEMGNMAQAMVSNNHPDSKVITQRQHLLSQGMKNLQKLASQRRQRLVDSVSRHEYLREAESILAWIHEHMITASSEDYGQDYEHLLILINKFEDFKLRIATGSERFGQCDAIAKRLIASENPYAAEFPAKQEELRDEWSKLLETVELRDEKLVAAGEIHRFNRDVAESLSRIQEKYVAIPDDLGRDLNSVLGLIRRHENFETDLVALEAQLQILVDDSAKLQVAYPGGNAEHIRAQQALVIESWNTLQERMARRKEELQDSCAFQRFLTTVRDLVTWSSGLVAIMSSTEKVHDANEAQALRAEHDRLKGEIEAREDVFSSAVVAGETMIQEEHYSSNEIKDRLRQLLQEREKLHAVWQQRKIHLDQLLDLQFFSRDAKQIESTCNTQEAALLGTDLGSTAEEVMAQFKKHEAFDKLVQAQDDRLALLMEHGDKLIGQNHFESQWIMKRVAEVTVRRNRVKELSNSRRNRLRDALLYAKFVRDVSEADDWIEERQKQLDVEAALGEVTSLEDKAKRLQKHQAFQAEVSAHQGRLNEIKQTGETLISKRHEASPDIHRQLENLLQRWKQLLAASALLGRGLEEAQDILDFNTQLEKAMAWIADKELMVQQGDLGRDYEHCQALQRKLDDVDSDMRFDDSRIKAINALGDKLVRQGRSDAPAVQQRRDALNQRWRAMQGALEEYRQDLAGALEIHAFNRDVDDTEGRVTEKTILLSAADEGKDLPQVESLQRRQEAVERDLTAIEGKLKEHDSEARKLTAKYADMSPTIRAKLTTAQDNWRKLTSTAAARRQSLASAYTFHKFKADLRELEAWVQDMNNKMEATVLANNSTDAQAALQLHQERKAEIDGRQNNFSALKDHGRRLVQQQHPSKDEIGTCLSELEELRRTLAATWEERKVLLSQCQQLCHFDELVDQAEATLAKQEAFLNNDDLGDSLAGVQMLVRKHEAFEKTMVAQGSRFEELERFAAELLANQHYNASGIQKQLDEALGRRDRVREASHQRRKRLEESRELHIFLRNIHEVFQLPFFDSGGEQVEGWISEKLQVASDEAYRDPTNLQSKLQKQAAFEGELQANRGRVSQVTREGEQLMASGHFASMEIQSQLDTLDSHWRQLLDASQLRRDRLQDAYQALLFSRSLDDIDGWMDEVEQQLQSEDHGRDLTTVQHLLKKHQTLEVDIHAHADAVQSVKETAISFHEAEHFQATEINERSQAIIKRYQSLHEPVQIRRDNLEDALLLYQFLRDVEDELSWIREKHPVASSTDLGTSLSSVQTLQKKHQALEAELQSHEPVIATVVSRGQQMIKSNHFAVQQVEKSLQQLQSQLTTLKDHSSIRRLRLLDAVESQMFYSEAIEAETWIREKRQQLSNPDVGKDEDSIIGLLKKLDVIQRDVSGFNANMGRLAKLSRGLVERGHFDAPNIENKMASVDQQYEQLKQLADARQKNLDDNHKIHKFLREADEVADWINEQMAMAASEDYGRDVEHVEILIQKFDGFLSTLNASQDRIELLKAAAKASTDDPKIDSAKIRAKVDEVNQLWDDLNELSHARQDALSGAKLVHVFDRNADETVTWITEKEAALYSEDYGQDLEGVQALLRKHAGFEHDLAAVKEQVDAVINEAQKLAGLFPDAREHIAIRHGETLRAWHDLLENGAQRKDKLQQAETLQAYFDDYRDLMAWFSEMIAKITAPELARECASAALQLAGHREYQTEIEARKEPFDRFVHMGEALIGKGHFMAEEIQDKVMTLTQRRHQLLETWQRREEIYLRNMDALLFERDASQLESWLESREKLLAHEELGSSISEVEELIRRHEDFAKTLDAQDQKAEALKRITLLEKAFQHLRKLEEETRKAEAQRREQDRLEAAKRKEMQRITNERRQEEQQRRRTQEIKLTREELDRLPLNMNGAPSGSGPNSVSGGSERFQGSIEGSPRVQPRINVTSAENSPSGKMDPSLTPDRLRGIVVGGVKRAESMRVTAPSGPSSLSAADASRLKRNPSFTTRKRTSSLRKVKRMDNPEDLAPVEMGGFLDRKHEQQSGGKRAAIRSWKSYYTVLCGQLLCFFKEQEDFAESKAAASPLNLYQAVCERASNYTKRKNVFRLRTSDGAEFLFSADDQQHLDDWVKKISFHASLSPAQQLMSYDSYQAKSSLSVNPPASSLIDSSKNKTPGKEVKRNLSTIASMEAKADTEEDFHSADSGSDSDSYQKKSPDAKGPKSTKSSPSAPAPPKKRQESQASLVEPVVQTAPPVLPRTSAPSRQPSGDEVWIKVNNAAYAEVDFPPLPRSAPPPLPPSRPPVPPRGASQPVHHHHQQQVRQMSSMHIVAEEWQDSSSYYASSAVAYGSGSNSRASLSSQVDGRSASSSYLAPSSTGSLQHQHYQQYAQQPQQHHHQQQRPVSAVDIRSDTSSESDAPATPSPREEKKEEREKRRSVLGGIFRRKGKGTHV</sequence>
<feature type="coiled-coil region" evidence="13">
    <location>
        <begin position="2513"/>
        <end position="2547"/>
    </location>
</feature>
<dbReference type="InterPro" id="IPR041681">
    <property type="entry name" value="PH_9"/>
</dbReference>
<dbReference type="OrthoDB" id="9942256at2759"/>
<evidence type="ECO:0000256" key="4">
    <source>
        <dbReference type="ARBA" id="ARBA00022467"/>
    </source>
</evidence>
<dbReference type="GO" id="GO:0042062">
    <property type="term" value="P:long-term strengthening of neuromuscular junction"/>
    <property type="evidence" value="ECO:0007669"/>
    <property type="project" value="UniProtKB-ARBA"/>
</dbReference>
<evidence type="ECO:0000259" key="15">
    <source>
        <dbReference type="PROSITE" id="PS50002"/>
    </source>
</evidence>
<dbReference type="GO" id="GO:0005085">
    <property type="term" value="F:guanyl-nucleotide exchange factor activity"/>
    <property type="evidence" value="ECO:0007669"/>
    <property type="project" value="UniProtKB-KW"/>
</dbReference>
<dbReference type="GO" id="GO:0031594">
    <property type="term" value="C:neuromuscular junction"/>
    <property type="evidence" value="ECO:0007669"/>
    <property type="project" value="UniProtKB-ARBA"/>
</dbReference>
<keyword evidence="19" id="KW-1185">Reference proteome</keyword>
<dbReference type="SUPFAM" id="SSF46966">
    <property type="entry name" value="Spectrin repeat"/>
    <property type="match status" value="22"/>
</dbReference>
<feature type="compositionally biased region" description="Polar residues" evidence="14">
    <location>
        <begin position="3717"/>
        <end position="3727"/>
    </location>
</feature>
<feature type="domain" description="Calponin-homology (CH)" evidence="17">
    <location>
        <begin position="26"/>
        <end position="129"/>
    </location>
</feature>
<dbReference type="FunFam" id="2.30.29.30:FF:000024">
    <property type="entry name" value="Spectrin beta chain"/>
    <property type="match status" value="1"/>
</dbReference>
<dbReference type="GO" id="GO:0007026">
    <property type="term" value="P:negative regulation of microtubule depolymerization"/>
    <property type="evidence" value="ECO:0007669"/>
    <property type="project" value="UniProtKB-ARBA"/>
</dbReference>
<dbReference type="InterPro" id="IPR001589">
    <property type="entry name" value="Actinin_actin-bd_CS"/>
</dbReference>
<keyword evidence="6" id="KW-0597">Phosphoprotein</keyword>
<protein>
    <recommendedName>
        <fullName evidence="20">Spectrin beta chain, non-erythrocytic</fullName>
    </recommendedName>
</protein>
<feature type="coiled-coil region" evidence="13">
    <location>
        <begin position="773"/>
        <end position="807"/>
    </location>
</feature>
<accession>A0A8J2RW52</accession>
<dbReference type="CDD" id="cd21194">
    <property type="entry name" value="CH_beta_spectrin_rpt2"/>
    <property type="match status" value="1"/>
</dbReference>
<evidence type="ECO:0000256" key="7">
    <source>
        <dbReference type="ARBA" id="ARBA00022658"/>
    </source>
</evidence>
<feature type="compositionally biased region" description="Polar residues" evidence="14">
    <location>
        <begin position="3930"/>
        <end position="3944"/>
    </location>
</feature>
<feature type="region of interest" description="Disordered" evidence="14">
    <location>
        <begin position="3752"/>
        <end position="3772"/>
    </location>
</feature>
<dbReference type="FunFam" id="2.30.30.40:FF:000279">
    <property type="entry name" value="Spectrin beta chain, non-erythrocytic"/>
    <property type="match status" value="1"/>
</dbReference>
<dbReference type="InterPro" id="IPR018159">
    <property type="entry name" value="Spectrin/alpha-actinin"/>
</dbReference>
<dbReference type="CDD" id="cd10571">
    <property type="entry name" value="PH_beta_spectrin"/>
    <property type="match status" value="1"/>
</dbReference>
<dbReference type="InterPro" id="IPR001715">
    <property type="entry name" value="CH_dom"/>
</dbReference>
<evidence type="ECO:0000256" key="1">
    <source>
        <dbReference type="ARBA" id="ARBA00004245"/>
    </source>
</evidence>
<dbReference type="SMART" id="SM00150">
    <property type="entry name" value="SPEC"/>
    <property type="match status" value="29"/>
</dbReference>
<dbReference type="FunFam" id="1.20.58.60:FF:000149">
    <property type="entry name" value="Spectrin beta chain, non-erythrocytic"/>
    <property type="match status" value="1"/>
</dbReference>
<dbReference type="PROSITE" id="PS50003">
    <property type="entry name" value="PH_DOMAIN"/>
    <property type="match status" value="1"/>
</dbReference>
<feature type="compositionally biased region" description="Basic and acidic residues" evidence="14">
    <location>
        <begin position="3628"/>
        <end position="3679"/>
    </location>
</feature>
<dbReference type="SMART" id="SM00326">
    <property type="entry name" value="SH3"/>
    <property type="match status" value="1"/>
</dbReference>
<dbReference type="Pfam" id="PF00307">
    <property type="entry name" value="CH"/>
    <property type="match status" value="2"/>
</dbReference>
<dbReference type="Gene3D" id="1.10.418.10">
    <property type="entry name" value="Calponin-like domain"/>
    <property type="match status" value="2"/>
</dbReference>
<feature type="compositionally biased region" description="Low complexity" evidence="14">
    <location>
        <begin position="4116"/>
        <end position="4163"/>
    </location>
</feature>
<dbReference type="GO" id="GO:0003779">
    <property type="term" value="F:actin binding"/>
    <property type="evidence" value="ECO:0007669"/>
    <property type="project" value="UniProtKB-KW"/>
</dbReference>
<dbReference type="FunFam" id="1.20.58.60:FF:000145">
    <property type="entry name" value="Spectrin beta chain, non-erythrocytic"/>
    <property type="match status" value="1"/>
</dbReference>
<feature type="domain" description="SH3" evidence="15">
    <location>
        <begin position="866"/>
        <end position="923"/>
    </location>
</feature>
<evidence type="ECO:0000313" key="18">
    <source>
        <dbReference type="EMBL" id="CAH0105993.1"/>
    </source>
</evidence>
<dbReference type="FunFam" id="1.20.58.60:FF:000135">
    <property type="entry name" value="Spectrin beta chain, non-erythrocytic"/>
    <property type="match status" value="1"/>
</dbReference>
<dbReference type="InterPro" id="IPR011993">
    <property type="entry name" value="PH-like_dom_sf"/>
</dbReference>
<evidence type="ECO:0000256" key="8">
    <source>
        <dbReference type="ARBA" id="ARBA00022701"/>
    </source>
</evidence>
<dbReference type="Gene3D" id="2.30.30.40">
    <property type="entry name" value="SH3 Domains"/>
    <property type="match status" value="1"/>
</dbReference>
<feature type="region of interest" description="Disordered" evidence="14">
    <location>
        <begin position="3930"/>
        <end position="4041"/>
    </location>
</feature>
<dbReference type="FunFam" id="1.10.418.10:FF:000043">
    <property type="entry name" value="Spectrin beta chain, non-erythrocytic"/>
    <property type="match status" value="1"/>
</dbReference>
<dbReference type="GO" id="GO:0005874">
    <property type="term" value="C:microtubule"/>
    <property type="evidence" value="ECO:0007669"/>
    <property type="project" value="UniProtKB-KW"/>
</dbReference>
<dbReference type="InterPro" id="IPR001605">
    <property type="entry name" value="PH_dom-spectrin-type"/>
</dbReference>
<evidence type="ECO:0000256" key="9">
    <source>
        <dbReference type="ARBA" id="ARBA00022737"/>
    </source>
</evidence>
<evidence type="ECO:0000256" key="12">
    <source>
        <dbReference type="PROSITE-ProRule" id="PRU00192"/>
    </source>
</evidence>
<dbReference type="InterPro" id="IPR036028">
    <property type="entry name" value="SH3-like_dom_sf"/>
</dbReference>
<feature type="coiled-coil region" evidence="13">
    <location>
        <begin position="1131"/>
        <end position="1165"/>
    </location>
</feature>
<evidence type="ECO:0000259" key="17">
    <source>
        <dbReference type="PROSITE" id="PS50021"/>
    </source>
</evidence>
<dbReference type="FunFam" id="1.20.58.60:FF:000310">
    <property type="entry name" value="Spectrin beta chain, non-erythrocytic"/>
    <property type="match status" value="1"/>
</dbReference>
<name>A0A8J2RW52_9CRUS</name>
<dbReference type="Gene3D" id="1.20.58.60">
    <property type="match status" value="26"/>
</dbReference>
<dbReference type="GO" id="GO:0051693">
    <property type="term" value="P:actin filament capping"/>
    <property type="evidence" value="ECO:0007669"/>
    <property type="project" value="UniProtKB-KW"/>
</dbReference>
<evidence type="ECO:0000256" key="5">
    <source>
        <dbReference type="ARBA" id="ARBA00022490"/>
    </source>
</evidence>
<feature type="domain" description="Calponin-homology (CH)" evidence="17">
    <location>
        <begin position="147"/>
        <end position="252"/>
    </location>
</feature>
<dbReference type="CDD" id="cd00176">
    <property type="entry name" value="SPEC"/>
    <property type="match status" value="18"/>
</dbReference>
<dbReference type="Gene3D" id="2.30.29.30">
    <property type="entry name" value="Pleckstrin-homology domain (PH domain)/Phosphotyrosine-binding domain (PTB)"/>
    <property type="match status" value="1"/>
</dbReference>
<dbReference type="FunFam" id="1.20.58.60:FF:000020">
    <property type="entry name" value="Spectrin alpha chain, non-erythrocytic 1"/>
    <property type="match status" value="1"/>
</dbReference>
<dbReference type="FunFam" id="1.10.418.10:FF:000001">
    <property type="entry name" value="Actinin alpha 1"/>
    <property type="match status" value="1"/>
</dbReference>
<dbReference type="InterPro" id="IPR001452">
    <property type="entry name" value="SH3_domain"/>
</dbReference>
<dbReference type="GO" id="GO:0045169">
    <property type="term" value="C:fusome"/>
    <property type="evidence" value="ECO:0007669"/>
    <property type="project" value="UniProtKB-ARBA"/>
</dbReference>
<dbReference type="SUPFAM" id="SSF50044">
    <property type="entry name" value="SH3-domain"/>
    <property type="match status" value="1"/>
</dbReference>
<evidence type="ECO:0008006" key="20">
    <source>
        <dbReference type="Google" id="ProtNLM"/>
    </source>
</evidence>
<feature type="region of interest" description="Disordered" evidence="14">
    <location>
        <begin position="4055"/>
        <end position="4100"/>
    </location>
</feature>
<dbReference type="PANTHER" id="PTHR11915">
    <property type="entry name" value="SPECTRIN/FILAMIN RELATED CYTOSKELETAL PROTEIN"/>
    <property type="match status" value="1"/>
</dbReference>
<dbReference type="InterPro" id="IPR036872">
    <property type="entry name" value="CH_dom_sf"/>
</dbReference>
<evidence type="ECO:0000256" key="11">
    <source>
        <dbReference type="ARBA" id="ARBA00023212"/>
    </source>
</evidence>
<feature type="region of interest" description="Disordered" evidence="14">
    <location>
        <begin position="3628"/>
        <end position="3738"/>
    </location>
</feature>
<dbReference type="FunFam" id="1.20.58.60:FF:000383">
    <property type="entry name" value="Spectrin beta chain, non-erythrocytic"/>
    <property type="match status" value="1"/>
</dbReference>
<dbReference type="PROSITE" id="PS00020">
    <property type="entry name" value="ACTININ_2"/>
    <property type="match status" value="1"/>
</dbReference>
<feature type="compositionally biased region" description="Basic and acidic residues" evidence="14">
    <location>
        <begin position="3981"/>
        <end position="3991"/>
    </location>
</feature>
<feature type="compositionally biased region" description="Basic residues" evidence="14">
    <location>
        <begin position="4213"/>
        <end position="4222"/>
    </location>
</feature>
<dbReference type="SUPFAM" id="SSF50729">
    <property type="entry name" value="PH domain-like"/>
    <property type="match status" value="1"/>
</dbReference>
<dbReference type="GO" id="GO:0016199">
    <property type="term" value="P:axon midline choice point recognition"/>
    <property type="evidence" value="ECO:0007669"/>
    <property type="project" value="UniProtKB-ARBA"/>
</dbReference>
<dbReference type="PROSITE" id="PS50002">
    <property type="entry name" value="SH3"/>
    <property type="match status" value="1"/>
</dbReference>
<dbReference type="SMART" id="SM00233">
    <property type="entry name" value="PH"/>
    <property type="match status" value="1"/>
</dbReference>
<keyword evidence="8" id="KW-0493">Microtubule</keyword>
<dbReference type="FunFam" id="1.20.58.60:FF:000013">
    <property type="entry name" value="Spectrin alpha chain, non-erythrocytic 1"/>
    <property type="match status" value="1"/>
</dbReference>
<feature type="compositionally biased region" description="Pro residues" evidence="14">
    <location>
        <begin position="4057"/>
        <end position="4076"/>
    </location>
</feature>
<evidence type="ECO:0000259" key="16">
    <source>
        <dbReference type="PROSITE" id="PS50003"/>
    </source>
</evidence>
<dbReference type="Pfam" id="PF00435">
    <property type="entry name" value="Spectrin"/>
    <property type="match status" value="29"/>
</dbReference>
<dbReference type="GO" id="GO:0005543">
    <property type="term" value="F:phospholipid binding"/>
    <property type="evidence" value="ECO:0007669"/>
    <property type="project" value="InterPro"/>
</dbReference>
<proteinExistence type="inferred from homology"/>
<dbReference type="Proteomes" id="UP000789390">
    <property type="component" value="Unassembled WGS sequence"/>
</dbReference>
<dbReference type="PROSITE" id="PS50021">
    <property type="entry name" value="CH"/>
    <property type="match status" value="2"/>
</dbReference>
<dbReference type="SMART" id="SM00033">
    <property type="entry name" value="CH"/>
    <property type="match status" value="2"/>
</dbReference>
<dbReference type="FunFam" id="1.20.58.60:FF:000277">
    <property type="entry name" value="Spectrin beta chain, non-erythrocytic"/>
    <property type="match status" value="1"/>
</dbReference>
<dbReference type="PRINTS" id="PR00683">
    <property type="entry name" value="SPECTRINPH"/>
</dbReference>
<evidence type="ECO:0000256" key="3">
    <source>
        <dbReference type="ARBA" id="ARBA00022443"/>
    </source>
</evidence>
<feature type="compositionally biased region" description="Low complexity" evidence="14">
    <location>
        <begin position="3685"/>
        <end position="3700"/>
    </location>
</feature>
<dbReference type="SUPFAM" id="SSF47576">
    <property type="entry name" value="Calponin-homology domain, CH-domain"/>
    <property type="match status" value="1"/>
</dbReference>
<dbReference type="FunFam" id="1.20.58.60:FF:000156">
    <property type="entry name" value="Spectrin beta chain, non-erythrocytic"/>
    <property type="match status" value="1"/>
</dbReference>
<feature type="region of interest" description="Disordered" evidence="14">
    <location>
        <begin position="4116"/>
        <end position="4222"/>
    </location>
</feature>
<feature type="coiled-coil region" evidence="13">
    <location>
        <begin position="2086"/>
        <end position="2145"/>
    </location>
</feature>
<dbReference type="GO" id="GO:0016328">
    <property type="term" value="C:lateral plasma membrane"/>
    <property type="evidence" value="ECO:0007669"/>
    <property type="project" value="UniProtKB-ARBA"/>
</dbReference>
<organism evidence="18 19">
    <name type="scientific">Daphnia galeata</name>
    <dbReference type="NCBI Taxonomy" id="27404"/>
    <lineage>
        <taxon>Eukaryota</taxon>
        <taxon>Metazoa</taxon>
        <taxon>Ecdysozoa</taxon>
        <taxon>Arthropoda</taxon>
        <taxon>Crustacea</taxon>
        <taxon>Branchiopoda</taxon>
        <taxon>Diplostraca</taxon>
        <taxon>Cladocera</taxon>
        <taxon>Anomopoda</taxon>
        <taxon>Daphniidae</taxon>
        <taxon>Daphnia</taxon>
    </lineage>
</organism>
<evidence type="ECO:0000256" key="2">
    <source>
        <dbReference type="ARBA" id="ARBA00006826"/>
    </source>
</evidence>
<keyword evidence="5" id="KW-0963">Cytoplasm</keyword>
<dbReference type="GO" id="GO:0008017">
    <property type="term" value="F:microtubule binding"/>
    <property type="evidence" value="ECO:0007669"/>
    <property type="project" value="UniProtKB-ARBA"/>
</dbReference>
<feature type="domain" description="PH" evidence="16">
    <location>
        <begin position="3801"/>
        <end position="3909"/>
    </location>
</feature>
<keyword evidence="13" id="KW-0175">Coiled coil</keyword>
<comment type="similarity">
    <text evidence="2">Belongs to the spectrin family.</text>
</comment>
<evidence type="ECO:0000313" key="19">
    <source>
        <dbReference type="Proteomes" id="UP000789390"/>
    </source>
</evidence>